<dbReference type="Gene3D" id="1.25.40.10">
    <property type="entry name" value="Tetratricopeptide repeat domain"/>
    <property type="match status" value="2"/>
</dbReference>
<dbReference type="SUPFAM" id="SSF81901">
    <property type="entry name" value="HCP-like"/>
    <property type="match status" value="1"/>
</dbReference>
<evidence type="ECO:0000313" key="3">
    <source>
        <dbReference type="EMBL" id="MBB4102056.1"/>
    </source>
</evidence>
<dbReference type="EMBL" id="JACIDU010000002">
    <property type="protein sequence ID" value="MBB4102056.1"/>
    <property type="molecule type" value="Genomic_DNA"/>
</dbReference>
<feature type="region of interest" description="Disordered" evidence="1">
    <location>
        <begin position="32"/>
        <end position="63"/>
    </location>
</feature>
<accession>A0A7W6JYW4</accession>
<dbReference type="Proteomes" id="UP000584824">
    <property type="component" value="Unassembled WGS sequence"/>
</dbReference>
<evidence type="ECO:0000256" key="1">
    <source>
        <dbReference type="SAM" id="MobiDB-lite"/>
    </source>
</evidence>
<proteinExistence type="predicted"/>
<comment type="caution">
    <text evidence="3">The sequence shown here is derived from an EMBL/GenBank/DDBJ whole genome shotgun (WGS) entry which is preliminary data.</text>
</comment>
<evidence type="ECO:0000313" key="4">
    <source>
        <dbReference type="Proteomes" id="UP000584824"/>
    </source>
</evidence>
<evidence type="ECO:0008006" key="5">
    <source>
        <dbReference type="Google" id="ProtNLM"/>
    </source>
</evidence>
<organism evidence="3 4">
    <name type="scientific">Allorhizobium borbori</name>
    <dbReference type="NCBI Taxonomy" id="485907"/>
    <lineage>
        <taxon>Bacteria</taxon>
        <taxon>Pseudomonadati</taxon>
        <taxon>Pseudomonadota</taxon>
        <taxon>Alphaproteobacteria</taxon>
        <taxon>Hyphomicrobiales</taxon>
        <taxon>Rhizobiaceae</taxon>
        <taxon>Rhizobium/Agrobacterium group</taxon>
        <taxon>Allorhizobium</taxon>
    </lineage>
</organism>
<dbReference type="PANTHER" id="PTHR11102">
    <property type="entry name" value="SEL-1-LIKE PROTEIN"/>
    <property type="match status" value="1"/>
</dbReference>
<keyword evidence="2" id="KW-0732">Signal</keyword>
<dbReference type="AlphaFoldDB" id="A0A7W6JYW4"/>
<name>A0A7W6JYW4_9HYPH</name>
<sequence length="383" mass="41260">MSLISPRRLSVFVLASVLGAAGLSPVAFAENSSGQQMEGGASPVKTKRVKSGERPRSIMEAPDGPAGGLRIFDRMGANLPPLPPEKPFAGPVDDAYGAYQRGLYLTAFQLALARAEKGDAVAQTLLAEMMSQGLGIKRDRKNAAFWYGEAAKGGDPAAMFKYALLLTDGRDVPRDEKLARDYMRRAADAGNVSALFNYAQMLATENPDDEGLRLAMPYYEQAADKGLADAQYALAQLYIGLEGVPAEKKAKARDYLKRAAIAGFDTAQHDMGVWLVEGIGGDVDYETGFRWMRIAALRGNVAAENKLALLYVNAIGTKPDPVEAGMWYVLSRRAGLADDDLEDFFLGVSDEVQKKANDAASRMAASRRAAAGIARVELRKLAQ</sequence>
<dbReference type="InterPro" id="IPR011990">
    <property type="entry name" value="TPR-like_helical_dom_sf"/>
</dbReference>
<feature type="chain" id="PRO_5031038691" description="Sel1 repeat family protein" evidence="2">
    <location>
        <begin position="30"/>
        <end position="383"/>
    </location>
</feature>
<keyword evidence="4" id="KW-1185">Reference proteome</keyword>
<dbReference type="PANTHER" id="PTHR11102:SF160">
    <property type="entry name" value="ERAD-ASSOCIATED E3 UBIQUITIN-PROTEIN LIGASE COMPONENT HRD3"/>
    <property type="match status" value="1"/>
</dbReference>
<gene>
    <name evidence="3" type="ORF">GGQ66_000584</name>
</gene>
<evidence type="ECO:0000256" key="2">
    <source>
        <dbReference type="SAM" id="SignalP"/>
    </source>
</evidence>
<protein>
    <recommendedName>
        <fullName evidence="5">Sel1 repeat family protein</fullName>
    </recommendedName>
</protein>
<dbReference type="InterPro" id="IPR006597">
    <property type="entry name" value="Sel1-like"/>
</dbReference>
<dbReference type="SMART" id="SM00671">
    <property type="entry name" value="SEL1"/>
    <property type="match status" value="6"/>
</dbReference>
<dbReference type="RefSeq" id="WP_183789228.1">
    <property type="nucleotide sequence ID" value="NZ_JACIDU010000002.1"/>
</dbReference>
<dbReference type="InterPro" id="IPR050767">
    <property type="entry name" value="Sel1_AlgK"/>
</dbReference>
<feature type="signal peptide" evidence="2">
    <location>
        <begin position="1"/>
        <end position="29"/>
    </location>
</feature>
<reference evidence="3 4" key="1">
    <citation type="submission" date="2020-08" db="EMBL/GenBank/DDBJ databases">
        <title>Genomic Encyclopedia of Type Strains, Phase IV (KMG-IV): sequencing the most valuable type-strain genomes for metagenomic binning, comparative biology and taxonomic classification.</title>
        <authorList>
            <person name="Goeker M."/>
        </authorList>
    </citation>
    <scope>NUCLEOTIDE SEQUENCE [LARGE SCALE GENOMIC DNA]</scope>
    <source>
        <strain evidence="3 4">DSM 26385</strain>
    </source>
</reference>
<dbReference type="Pfam" id="PF08238">
    <property type="entry name" value="Sel1"/>
    <property type="match status" value="6"/>
</dbReference>